<comment type="caution">
    <text evidence="2">The sequence shown here is derived from an EMBL/GenBank/DDBJ whole genome shotgun (WGS) entry which is preliminary data.</text>
</comment>
<gene>
    <name evidence="2" type="ORF">PCOR1329_LOCUS9936</name>
</gene>
<evidence type="ECO:0000313" key="2">
    <source>
        <dbReference type="EMBL" id="CAK0802401.1"/>
    </source>
</evidence>
<name>A0ABN9QCJ6_9DINO</name>
<proteinExistence type="predicted"/>
<keyword evidence="3" id="KW-1185">Reference proteome</keyword>
<dbReference type="Proteomes" id="UP001189429">
    <property type="component" value="Unassembled WGS sequence"/>
</dbReference>
<dbReference type="EMBL" id="CAUYUJ010002791">
    <property type="protein sequence ID" value="CAK0802401.1"/>
    <property type="molecule type" value="Genomic_DNA"/>
</dbReference>
<feature type="region of interest" description="Disordered" evidence="1">
    <location>
        <begin position="15"/>
        <end position="41"/>
    </location>
</feature>
<evidence type="ECO:0000256" key="1">
    <source>
        <dbReference type="SAM" id="MobiDB-lite"/>
    </source>
</evidence>
<sequence>MEALRGTRQEGALPWSHGLLLATPPHSPRRLSSHSQAPPGAAVAAKSLPGLLLQDSDGQAHAAQDVDLLAASEPFLDHAKIAAMQRHLSAASAHIEKLLVARGADASAEGPPACASAAPLSGAIQPQSSDRAGVAGKSDFLFLFLYCSLSLSLPLLVRICR</sequence>
<reference evidence="2" key="1">
    <citation type="submission" date="2023-10" db="EMBL/GenBank/DDBJ databases">
        <authorList>
            <person name="Chen Y."/>
            <person name="Shah S."/>
            <person name="Dougan E. K."/>
            <person name="Thang M."/>
            <person name="Chan C."/>
        </authorList>
    </citation>
    <scope>NUCLEOTIDE SEQUENCE [LARGE SCALE GENOMIC DNA]</scope>
</reference>
<protein>
    <submittedName>
        <fullName evidence="2">Uncharacterized protein</fullName>
    </submittedName>
</protein>
<accession>A0ABN9QCJ6</accession>
<organism evidence="2 3">
    <name type="scientific">Prorocentrum cordatum</name>
    <dbReference type="NCBI Taxonomy" id="2364126"/>
    <lineage>
        <taxon>Eukaryota</taxon>
        <taxon>Sar</taxon>
        <taxon>Alveolata</taxon>
        <taxon>Dinophyceae</taxon>
        <taxon>Prorocentrales</taxon>
        <taxon>Prorocentraceae</taxon>
        <taxon>Prorocentrum</taxon>
    </lineage>
</organism>
<evidence type="ECO:0000313" key="3">
    <source>
        <dbReference type="Proteomes" id="UP001189429"/>
    </source>
</evidence>